<dbReference type="Pfam" id="PF00096">
    <property type="entry name" value="zf-C2H2"/>
    <property type="match status" value="1"/>
</dbReference>
<dbReference type="Pfam" id="PF13894">
    <property type="entry name" value="zf-C2H2_4"/>
    <property type="match status" value="1"/>
</dbReference>
<dbReference type="GO" id="GO:0007517">
    <property type="term" value="P:muscle organ development"/>
    <property type="evidence" value="ECO:0007669"/>
    <property type="project" value="UniProtKB-KW"/>
</dbReference>
<gene>
    <name evidence="21" type="ORF">QR680_016648</name>
</gene>
<dbReference type="PANTHER" id="PTHR47772:SF1">
    <property type="entry name" value="ZINC FINGER PROTEIN 200"/>
    <property type="match status" value="1"/>
</dbReference>
<feature type="domain" description="C2H2-type" evidence="20">
    <location>
        <begin position="59"/>
        <end position="86"/>
    </location>
</feature>
<dbReference type="Proteomes" id="UP001175271">
    <property type="component" value="Unassembled WGS sequence"/>
</dbReference>
<evidence type="ECO:0000256" key="14">
    <source>
        <dbReference type="ARBA" id="ARBA00023163"/>
    </source>
</evidence>
<dbReference type="GO" id="GO:0005737">
    <property type="term" value="C:cytoplasm"/>
    <property type="evidence" value="ECO:0007669"/>
    <property type="project" value="UniProtKB-SubCell"/>
</dbReference>
<dbReference type="GO" id="GO:0032982">
    <property type="term" value="C:myosin filament"/>
    <property type="evidence" value="ECO:0007669"/>
    <property type="project" value="UniProtKB-KW"/>
</dbReference>
<evidence type="ECO:0000256" key="1">
    <source>
        <dbReference type="ARBA" id="ARBA00004123"/>
    </source>
</evidence>
<evidence type="ECO:0000256" key="13">
    <source>
        <dbReference type="ARBA" id="ARBA00023125"/>
    </source>
</evidence>
<accession>A0AA39HC81</accession>
<feature type="domain" description="C2H2-type" evidence="20">
    <location>
        <begin position="192"/>
        <end position="219"/>
    </location>
</feature>
<protein>
    <recommendedName>
        <fullName evidence="16">Zinc finger protein unc-98</fullName>
    </recommendedName>
    <alternativeName>
        <fullName evidence="17">Uncoordinated protein 98</fullName>
    </alternativeName>
</protein>
<evidence type="ECO:0000256" key="17">
    <source>
        <dbReference type="ARBA" id="ARBA00082667"/>
    </source>
</evidence>
<dbReference type="GO" id="GO:0008270">
    <property type="term" value="F:zinc ion binding"/>
    <property type="evidence" value="ECO:0007669"/>
    <property type="project" value="UniProtKB-KW"/>
</dbReference>
<dbReference type="InterPro" id="IPR013087">
    <property type="entry name" value="Znf_C2H2_type"/>
</dbReference>
<evidence type="ECO:0000256" key="3">
    <source>
        <dbReference type="ARBA" id="ARBA00022433"/>
    </source>
</evidence>
<evidence type="ECO:0000259" key="20">
    <source>
        <dbReference type="PROSITE" id="PS50157"/>
    </source>
</evidence>
<dbReference type="EMBL" id="JAUCMV010000004">
    <property type="protein sequence ID" value="KAK0402975.1"/>
    <property type="molecule type" value="Genomic_DNA"/>
</dbReference>
<evidence type="ECO:0000256" key="4">
    <source>
        <dbReference type="ARBA" id="ARBA00022473"/>
    </source>
</evidence>
<dbReference type="Gene3D" id="3.30.160.60">
    <property type="entry name" value="Classic Zinc Finger"/>
    <property type="match status" value="3"/>
</dbReference>
<evidence type="ECO:0000313" key="21">
    <source>
        <dbReference type="EMBL" id="KAK0402975.1"/>
    </source>
</evidence>
<reference evidence="21" key="1">
    <citation type="submission" date="2023-06" db="EMBL/GenBank/DDBJ databases">
        <title>Genomic analysis of the entomopathogenic nematode Steinernema hermaphroditum.</title>
        <authorList>
            <person name="Schwarz E.M."/>
            <person name="Heppert J.K."/>
            <person name="Baniya A."/>
            <person name="Schwartz H.T."/>
            <person name="Tan C.-H."/>
            <person name="Antoshechkin I."/>
            <person name="Sternberg P.W."/>
            <person name="Goodrich-Blair H."/>
            <person name="Dillman A.R."/>
        </authorList>
    </citation>
    <scope>NUCLEOTIDE SEQUENCE</scope>
    <source>
        <strain evidence="21">PS9179</strain>
        <tissue evidence="21">Whole animal</tissue>
    </source>
</reference>
<feature type="domain" description="C2H2-type" evidence="20">
    <location>
        <begin position="87"/>
        <end position="114"/>
    </location>
</feature>
<dbReference type="AlphaFoldDB" id="A0AA39HC81"/>
<dbReference type="PANTHER" id="PTHR47772">
    <property type="entry name" value="ZINC FINGER PROTEIN 200"/>
    <property type="match status" value="1"/>
</dbReference>
<evidence type="ECO:0000256" key="15">
    <source>
        <dbReference type="ARBA" id="ARBA00023242"/>
    </source>
</evidence>
<evidence type="ECO:0000256" key="8">
    <source>
        <dbReference type="ARBA" id="ARBA00022737"/>
    </source>
</evidence>
<name>A0AA39HC81_9BILA</name>
<dbReference type="InterPro" id="IPR050636">
    <property type="entry name" value="C2H2-ZF_domain-containing"/>
</dbReference>
<feature type="region of interest" description="Disordered" evidence="19">
    <location>
        <begin position="1"/>
        <end position="47"/>
    </location>
</feature>
<evidence type="ECO:0000256" key="12">
    <source>
        <dbReference type="ARBA" id="ARBA00023015"/>
    </source>
</evidence>
<evidence type="ECO:0000256" key="2">
    <source>
        <dbReference type="ARBA" id="ARBA00004496"/>
    </source>
</evidence>
<keyword evidence="6" id="KW-0517">Myogenesis</keyword>
<feature type="region of interest" description="Disordered" evidence="19">
    <location>
        <begin position="136"/>
        <end position="163"/>
    </location>
</feature>
<comment type="caution">
    <text evidence="21">The sequence shown here is derived from an EMBL/GenBank/DDBJ whole genome shotgun (WGS) entry which is preliminary data.</text>
</comment>
<keyword evidence="9 18" id="KW-0863">Zinc-finger</keyword>
<dbReference type="GO" id="GO:0003677">
    <property type="term" value="F:DNA binding"/>
    <property type="evidence" value="ECO:0007669"/>
    <property type="project" value="UniProtKB-KW"/>
</dbReference>
<organism evidence="21 22">
    <name type="scientific">Steinernema hermaphroditum</name>
    <dbReference type="NCBI Taxonomy" id="289476"/>
    <lineage>
        <taxon>Eukaryota</taxon>
        <taxon>Metazoa</taxon>
        <taxon>Ecdysozoa</taxon>
        <taxon>Nematoda</taxon>
        <taxon>Chromadorea</taxon>
        <taxon>Rhabditida</taxon>
        <taxon>Tylenchina</taxon>
        <taxon>Panagrolaimomorpha</taxon>
        <taxon>Strongyloidoidea</taxon>
        <taxon>Steinernematidae</taxon>
        <taxon>Steinernema</taxon>
    </lineage>
</organism>
<dbReference type="GO" id="GO:0030154">
    <property type="term" value="P:cell differentiation"/>
    <property type="evidence" value="ECO:0007669"/>
    <property type="project" value="UniProtKB-KW"/>
</dbReference>
<feature type="compositionally biased region" description="Basic and acidic residues" evidence="19">
    <location>
        <begin position="1"/>
        <end position="10"/>
    </location>
</feature>
<keyword evidence="22" id="KW-1185">Reference proteome</keyword>
<comment type="subcellular location">
    <subcellularLocation>
        <location evidence="2">Cytoplasm</location>
    </subcellularLocation>
    <subcellularLocation>
        <location evidence="1">Nucleus</location>
    </subcellularLocation>
</comment>
<dbReference type="PROSITE" id="PS00028">
    <property type="entry name" value="ZINC_FINGER_C2H2_1"/>
    <property type="match status" value="3"/>
</dbReference>
<keyword evidence="7" id="KW-0479">Metal-binding</keyword>
<evidence type="ECO:0000256" key="6">
    <source>
        <dbReference type="ARBA" id="ARBA00022541"/>
    </source>
</evidence>
<evidence type="ECO:0000256" key="7">
    <source>
        <dbReference type="ARBA" id="ARBA00022723"/>
    </source>
</evidence>
<evidence type="ECO:0000256" key="5">
    <source>
        <dbReference type="ARBA" id="ARBA00022490"/>
    </source>
</evidence>
<evidence type="ECO:0000256" key="18">
    <source>
        <dbReference type="PROSITE-ProRule" id="PRU00042"/>
    </source>
</evidence>
<feature type="compositionally biased region" description="Basic and acidic residues" evidence="19">
    <location>
        <begin position="30"/>
        <end position="47"/>
    </location>
</feature>
<dbReference type="SUPFAM" id="SSF57667">
    <property type="entry name" value="beta-beta-alpha zinc fingers"/>
    <property type="match status" value="2"/>
</dbReference>
<evidence type="ECO:0000313" key="22">
    <source>
        <dbReference type="Proteomes" id="UP001175271"/>
    </source>
</evidence>
<feature type="compositionally biased region" description="Acidic residues" evidence="19">
    <location>
        <begin position="20"/>
        <end position="29"/>
    </location>
</feature>
<keyword evidence="3" id="KW-0787">Thick filament</keyword>
<keyword evidence="8" id="KW-0677">Repeat</keyword>
<evidence type="ECO:0000256" key="11">
    <source>
        <dbReference type="ARBA" id="ARBA00022833"/>
    </source>
</evidence>
<dbReference type="SMART" id="SM00355">
    <property type="entry name" value="ZnF_C2H2"/>
    <property type="match status" value="3"/>
</dbReference>
<evidence type="ECO:0000256" key="16">
    <source>
        <dbReference type="ARBA" id="ARBA00070899"/>
    </source>
</evidence>
<dbReference type="PROSITE" id="PS50157">
    <property type="entry name" value="ZINC_FINGER_C2H2_2"/>
    <property type="match status" value="3"/>
</dbReference>
<keyword evidence="12" id="KW-0805">Transcription regulation</keyword>
<keyword evidence="15" id="KW-0539">Nucleus</keyword>
<keyword evidence="3" id="KW-0514">Muscle protein</keyword>
<dbReference type="InterPro" id="IPR036236">
    <property type="entry name" value="Znf_C2H2_sf"/>
</dbReference>
<keyword evidence="5" id="KW-0963">Cytoplasm</keyword>
<evidence type="ECO:0000256" key="10">
    <source>
        <dbReference type="ARBA" id="ARBA00022782"/>
    </source>
</evidence>
<dbReference type="FunFam" id="3.30.160.60:FF:002530">
    <property type="entry name" value="Zinc finger protein"/>
    <property type="match status" value="1"/>
</dbReference>
<sequence length="242" mass="27827">MEAAEQHSDESPQTVKEASPELDLDNELGEMEKAPETPKVEVEAKQSDKVTDSNGFTFYKCRFCGLTFNYMTTLKAHERVHDVAQPYTCGKCNESFHFMCELEYHQKQHEKQKGYKCECGRTFYAYTELLYHTHADEEPRRPPMPEPEALPVPSSSNPAADARNYPAPDFMTKGFEPKHPLRVYSDVRSKPYICQYCSKSYADSRGLANHMYSHRGERAFNPRSSRYLIGRSETSYTSPSFL</sequence>
<keyword evidence="14" id="KW-0804">Transcription</keyword>
<keyword evidence="11" id="KW-0862">Zinc</keyword>
<dbReference type="GO" id="GO:0005634">
    <property type="term" value="C:nucleus"/>
    <property type="evidence" value="ECO:0007669"/>
    <property type="project" value="UniProtKB-SubCell"/>
</dbReference>
<evidence type="ECO:0000256" key="9">
    <source>
        <dbReference type="ARBA" id="ARBA00022771"/>
    </source>
</evidence>
<proteinExistence type="predicted"/>
<evidence type="ECO:0000256" key="19">
    <source>
        <dbReference type="SAM" id="MobiDB-lite"/>
    </source>
</evidence>
<keyword evidence="4" id="KW-0217">Developmental protein</keyword>
<keyword evidence="13" id="KW-0238">DNA-binding</keyword>
<keyword evidence="10" id="KW-0221">Differentiation</keyword>